<organism evidence="2 3">
    <name type="scientific">Aureibaculum marinum</name>
    <dbReference type="NCBI Taxonomy" id="2487930"/>
    <lineage>
        <taxon>Bacteria</taxon>
        <taxon>Pseudomonadati</taxon>
        <taxon>Bacteroidota</taxon>
        <taxon>Flavobacteriia</taxon>
        <taxon>Flavobacteriales</taxon>
        <taxon>Flavobacteriaceae</taxon>
        <taxon>Aureibaculum</taxon>
    </lineage>
</organism>
<reference evidence="2 3" key="1">
    <citation type="submission" date="2018-11" db="EMBL/GenBank/DDBJ databases">
        <title>Aureibaculum marinum gen. nov., sp. nov., a member of the family Flavobacteriaceae isolated from the Bohai Sea.</title>
        <authorList>
            <person name="Ji X."/>
        </authorList>
    </citation>
    <scope>NUCLEOTIDE SEQUENCE [LARGE SCALE GENOMIC DNA]</scope>
    <source>
        <strain evidence="2 3">BH-SD17</strain>
    </source>
</reference>
<name>A0A3N4NCV0_9FLAO</name>
<evidence type="ECO:0000313" key="2">
    <source>
        <dbReference type="EMBL" id="RPD91236.1"/>
    </source>
</evidence>
<evidence type="ECO:0000256" key="1">
    <source>
        <dbReference type="SAM" id="SignalP"/>
    </source>
</evidence>
<dbReference type="Proteomes" id="UP000270856">
    <property type="component" value="Unassembled WGS sequence"/>
</dbReference>
<dbReference type="AlphaFoldDB" id="A0A3N4NCV0"/>
<keyword evidence="1" id="KW-0732">Signal</keyword>
<comment type="caution">
    <text evidence="2">The sequence shown here is derived from an EMBL/GenBank/DDBJ whole genome shotgun (WGS) entry which is preliminary data.</text>
</comment>
<dbReference type="EMBL" id="RPFJ01000074">
    <property type="protein sequence ID" value="RPD91236.1"/>
    <property type="molecule type" value="Genomic_DNA"/>
</dbReference>
<gene>
    <name evidence="2" type="ORF">EGM88_14965</name>
</gene>
<feature type="chain" id="PRO_5018317556" evidence="1">
    <location>
        <begin position="20"/>
        <end position="80"/>
    </location>
</feature>
<accession>A0A3N4NCV0</accession>
<keyword evidence="3" id="KW-1185">Reference proteome</keyword>
<evidence type="ECO:0000313" key="3">
    <source>
        <dbReference type="Proteomes" id="UP000270856"/>
    </source>
</evidence>
<dbReference type="RefSeq" id="WP_123899212.1">
    <property type="nucleotide sequence ID" value="NZ_RPFJ01000074.1"/>
</dbReference>
<sequence>MKKIMLVTICAISAFTLQAQTTQTENIDACAEQALSLLETYEYEIGEEVDDDTATDILNAMYAVCWCETSDIPDPNCPGL</sequence>
<feature type="signal peptide" evidence="1">
    <location>
        <begin position="1"/>
        <end position="19"/>
    </location>
</feature>
<protein>
    <submittedName>
        <fullName evidence="2">Uncharacterized protein</fullName>
    </submittedName>
</protein>
<proteinExistence type="predicted"/>